<name>E0VAA9_PEDHC</name>
<keyword evidence="1" id="KW-0812">Transmembrane</keyword>
<reference evidence="3" key="3">
    <citation type="submission" date="2021-02" db="UniProtKB">
        <authorList>
            <consortium name="EnsemblMetazoa"/>
        </authorList>
    </citation>
    <scope>IDENTIFICATION</scope>
    <source>
        <strain evidence="3">USDA</strain>
    </source>
</reference>
<dbReference type="GeneID" id="8232406"/>
<dbReference type="EnsemblMetazoa" id="PHUM033900-RA">
    <property type="protein sequence ID" value="PHUM033900-PA"/>
    <property type="gene ID" value="PHUM033900"/>
</dbReference>
<dbReference type="EMBL" id="DS235005">
    <property type="protein sequence ID" value="EEB10315.1"/>
    <property type="molecule type" value="Genomic_DNA"/>
</dbReference>
<dbReference type="AlphaFoldDB" id="E0VAA9"/>
<dbReference type="Proteomes" id="UP000009046">
    <property type="component" value="Unassembled WGS sequence"/>
</dbReference>
<sequence length="126" mass="14004">MAEYIQQPMEYTCPRDFDPVTHTMCCHDGNCCEPTLVSMAPSNDWIIMVTAILVICSCLVLTVLAVVCCFWSKCPLYNACRANYSTSNVIVYSLGKEDPTPLMPAEDGKGGQYKPQPVKIKIMQDV</sequence>
<dbReference type="VEuPathDB" id="VectorBase:PHUM033900"/>
<dbReference type="eggNOG" id="ENOG502TBI2">
    <property type="taxonomic scope" value="Eukaryota"/>
</dbReference>
<keyword evidence="4" id="KW-1185">Reference proteome</keyword>
<dbReference type="RefSeq" id="XP_002423053.1">
    <property type="nucleotide sequence ID" value="XM_002423008.1"/>
</dbReference>
<evidence type="ECO:0000313" key="3">
    <source>
        <dbReference type="EnsemblMetazoa" id="PHUM033900-PA"/>
    </source>
</evidence>
<evidence type="ECO:0000313" key="4">
    <source>
        <dbReference type="Proteomes" id="UP000009046"/>
    </source>
</evidence>
<evidence type="ECO:0000256" key="1">
    <source>
        <dbReference type="SAM" id="Phobius"/>
    </source>
</evidence>
<dbReference type="HOGENOM" id="CLU_1984222_0_0_1"/>
<gene>
    <name evidence="3" type="primary">8232406</name>
    <name evidence="2" type="ORF">Phum_PHUM033900</name>
</gene>
<proteinExistence type="predicted"/>
<feature type="transmembrane region" description="Helical" evidence="1">
    <location>
        <begin position="45"/>
        <end position="71"/>
    </location>
</feature>
<reference evidence="2" key="2">
    <citation type="submission" date="2007-04" db="EMBL/GenBank/DDBJ databases">
        <title>The genome of the human body louse.</title>
        <authorList>
            <consortium name="The Human Body Louse Genome Consortium"/>
            <person name="Kirkness E."/>
            <person name="Walenz B."/>
            <person name="Hass B."/>
            <person name="Bruggner R."/>
            <person name="Strausberg R."/>
        </authorList>
    </citation>
    <scope>NUCLEOTIDE SEQUENCE</scope>
    <source>
        <strain evidence="2">USDA</strain>
    </source>
</reference>
<reference evidence="2" key="1">
    <citation type="submission" date="2007-04" db="EMBL/GenBank/DDBJ databases">
        <title>Annotation of Pediculus humanus corporis strain USDA.</title>
        <authorList>
            <person name="Kirkness E."/>
            <person name="Hannick L."/>
            <person name="Hass B."/>
            <person name="Bruggner R."/>
            <person name="Lawson D."/>
            <person name="Bidwell S."/>
            <person name="Joardar V."/>
            <person name="Caler E."/>
            <person name="Walenz B."/>
            <person name="Inman J."/>
            <person name="Schobel S."/>
            <person name="Galinsky K."/>
            <person name="Amedeo P."/>
            <person name="Strausberg R."/>
        </authorList>
    </citation>
    <scope>NUCLEOTIDE SEQUENCE</scope>
    <source>
        <strain evidence="2">USDA</strain>
    </source>
</reference>
<dbReference type="OMA" id="ICCFWSP"/>
<keyword evidence="1" id="KW-1133">Transmembrane helix</keyword>
<dbReference type="CTD" id="8232406"/>
<dbReference type="EMBL" id="AAZO01000403">
    <property type="status" value="NOT_ANNOTATED_CDS"/>
    <property type="molecule type" value="Genomic_DNA"/>
</dbReference>
<dbReference type="KEGG" id="phu:Phum_PHUM033900"/>
<organism>
    <name type="scientific">Pediculus humanus subsp. corporis</name>
    <name type="common">Body louse</name>
    <dbReference type="NCBI Taxonomy" id="121224"/>
    <lineage>
        <taxon>Eukaryota</taxon>
        <taxon>Metazoa</taxon>
        <taxon>Ecdysozoa</taxon>
        <taxon>Arthropoda</taxon>
        <taxon>Hexapoda</taxon>
        <taxon>Insecta</taxon>
        <taxon>Pterygota</taxon>
        <taxon>Neoptera</taxon>
        <taxon>Paraneoptera</taxon>
        <taxon>Psocodea</taxon>
        <taxon>Troctomorpha</taxon>
        <taxon>Phthiraptera</taxon>
        <taxon>Anoplura</taxon>
        <taxon>Pediculidae</taxon>
        <taxon>Pediculus</taxon>
    </lineage>
</organism>
<evidence type="ECO:0000313" key="2">
    <source>
        <dbReference type="EMBL" id="EEB10315.1"/>
    </source>
</evidence>
<protein>
    <submittedName>
        <fullName evidence="2 3">Uncharacterized protein</fullName>
    </submittedName>
</protein>
<accession>E0VAA9</accession>
<dbReference type="OrthoDB" id="6336411at2759"/>
<keyword evidence="1" id="KW-0472">Membrane</keyword>
<dbReference type="InParanoid" id="E0VAA9"/>